<evidence type="ECO:0000259" key="1">
    <source>
        <dbReference type="PROSITE" id="PS51782"/>
    </source>
</evidence>
<dbReference type="GO" id="GO:0004222">
    <property type="term" value="F:metalloendopeptidase activity"/>
    <property type="evidence" value="ECO:0007669"/>
    <property type="project" value="TreeGrafter"/>
</dbReference>
<sequence>MATDSQMADTLVSNLPKGEITEYRVSEGDTVSSIAQKFGVSIDTIMWENNLKSVDSIKAGEILRILPLTGIRHKVVRGETIYSISKKYGVAAQNIVNYPFNSFTNDETGQELLIPEGIKPNQIIIDTNRYIARTVAPIPGVVGEGNFMWPTSGYISQRFTWYHQAADIASPGNPAILAAQGGTVVTAGWNGGGYGNYVVIDHGNGYKTLYAHMLTNSISVKAGQAVSQGQQIGTMGSTGRSTGTHLHFEVIGSQGKVDPLSVLK</sequence>
<dbReference type="CDD" id="cd12797">
    <property type="entry name" value="M23_peptidase"/>
    <property type="match status" value="1"/>
</dbReference>
<dbReference type="SMART" id="SM00257">
    <property type="entry name" value="LysM"/>
    <property type="match status" value="2"/>
</dbReference>
<dbReference type="EMBL" id="LBVR01000033">
    <property type="protein sequence ID" value="KKQ90617.1"/>
    <property type="molecule type" value="Genomic_DNA"/>
</dbReference>
<dbReference type="Gene3D" id="2.70.70.10">
    <property type="entry name" value="Glucose Permease (Domain IIA)"/>
    <property type="match status" value="1"/>
</dbReference>
<dbReference type="Pfam" id="PF01551">
    <property type="entry name" value="Peptidase_M23"/>
    <property type="match status" value="1"/>
</dbReference>
<dbReference type="InterPro" id="IPR011055">
    <property type="entry name" value="Dup_hybrid_motif"/>
</dbReference>
<dbReference type="AlphaFoldDB" id="A0A0G0LHW0"/>
<evidence type="ECO:0000313" key="2">
    <source>
        <dbReference type="EMBL" id="KKQ90617.1"/>
    </source>
</evidence>
<accession>A0A0G0LHW0</accession>
<dbReference type="PROSITE" id="PS51782">
    <property type="entry name" value="LYSM"/>
    <property type="match status" value="2"/>
</dbReference>
<dbReference type="SUPFAM" id="SSF51261">
    <property type="entry name" value="Duplicated hybrid motif"/>
    <property type="match status" value="1"/>
</dbReference>
<dbReference type="PANTHER" id="PTHR21666">
    <property type="entry name" value="PEPTIDASE-RELATED"/>
    <property type="match status" value="1"/>
</dbReference>
<dbReference type="Pfam" id="PF01476">
    <property type="entry name" value="LysM"/>
    <property type="match status" value="2"/>
</dbReference>
<dbReference type="InterPro" id="IPR036779">
    <property type="entry name" value="LysM_dom_sf"/>
</dbReference>
<feature type="domain" description="LysM" evidence="1">
    <location>
        <begin position="71"/>
        <end position="114"/>
    </location>
</feature>
<feature type="domain" description="LysM" evidence="1">
    <location>
        <begin position="21"/>
        <end position="65"/>
    </location>
</feature>
<protein>
    <submittedName>
        <fullName evidence="2">Peptidase M23 family protein</fullName>
    </submittedName>
</protein>
<proteinExistence type="predicted"/>
<comment type="caution">
    <text evidence="2">The sequence shown here is derived from an EMBL/GenBank/DDBJ whole genome shotgun (WGS) entry which is preliminary data.</text>
</comment>
<dbReference type="InterPro" id="IPR016047">
    <property type="entry name" value="M23ase_b-sheet_dom"/>
</dbReference>
<organism evidence="2 3">
    <name type="scientific">Candidatus Shapirobacteria bacterium GW2011_GWE1_38_92</name>
    <dbReference type="NCBI Taxonomy" id="1618489"/>
    <lineage>
        <taxon>Bacteria</taxon>
        <taxon>Candidatus Shapironibacteriota</taxon>
    </lineage>
</organism>
<dbReference type="Proteomes" id="UP000033841">
    <property type="component" value="Unassembled WGS sequence"/>
</dbReference>
<evidence type="ECO:0000313" key="3">
    <source>
        <dbReference type="Proteomes" id="UP000033841"/>
    </source>
</evidence>
<dbReference type="CDD" id="cd00118">
    <property type="entry name" value="LysM"/>
    <property type="match status" value="2"/>
</dbReference>
<name>A0A0G0LHW0_9BACT</name>
<gene>
    <name evidence="2" type="ORF">UT14_C0033G0007</name>
</gene>
<dbReference type="PATRIC" id="fig|1618489.3.peg.533"/>
<dbReference type="Gene3D" id="3.10.350.10">
    <property type="entry name" value="LysM domain"/>
    <property type="match status" value="2"/>
</dbReference>
<dbReference type="InterPro" id="IPR050570">
    <property type="entry name" value="Cell_wall_metabolism_enzyme"/>
</dbReference>
<reference evidence="2 3" key="1">
    <citation type="journal article" date="2015" name="Nature">
        <title>rRNA introns, odd ribosomes, and small enigmatic genomes across a large radiation of phyla.</title>
        <authorList>
            <person name="Brown C.T."/>
            <person name="Hug L.A."/>
            <person name="Thomas B.C."/>
            <person name="Sharon I."/>
            <person name="Castelle C.J."/>
            <person name="Singh A."/>
            <person name="Wilkins M.J."/>
            <person name="Williams K.H."/>
            <person name="Banfield J.F."/>
        </authorList>
    </citation>
    <scope>NUCLEOTIDE SEQUENCE [LARGE SCALE GENOMIC DNA]</scope>
</reference>
<dbReference type="InterPro" id="IPR018392">
    <property type="entry name" value="LysM"/>
</dbReference>
<dbReference type="PANTHER" id="PTHR21666:SF270">
    <property type="entry name" value="MUREIN HYDROLASE ACTIVATOR ENVC"/>
    <property type="match status" value="1"/>
</dbReference>